<dbReference type="PANTHER" id="PTHR43811">
    <property type="entry name" value="FKBP-TYPE PEPTIDYL-PROLYL CIS-TRANS ISOMERASE FKPA"/>
    <property type="match status" value="1"/>
</dbReference>
<dbReference type="Pfam" id="PF00254">
    <property type="entry name" value="FKBP_C"/>
    <property type="match status" value="1"/>
</dbReference>
<dbReference type="FunFam" id="3.10.50.40:FF:000006">
    <property type="entry name" value="Peptidyl-prolyl cis-trans isomerase"/>
    <property type="match status" value="1"/>
</dbReference>
<evidence type="ECO:0000256" key="6">
    <source>
        <dbReference type="RuleBase" id="RU003915"/>
    </source>
</evidence>
<organism evidence="8 9">
    <name type="scientific">Candidatus Nomurabacteria bacterium RIFOXYA1_FULL_35_17</name>
    <dbReference type="NCBI Taxonomy" id="1801798"/>
    <lineage>
        <taxon>Bacteria</taxon>
        <taxon>Candidatus Nomuraibacteriota</taxon>
    </lineage>
</organism>
<evidence type="ECO:0000256" key="3">
    <source>
        <dbReference type="ARBA" id="ARBA00023110"/>
    </source>
</evidence>
<evidence type="ECO:0000313" key="9">
    <source>
        <dbReference type="Proteomes" id="UP000179274"/>
    </source>
</evidence>
<dbReference type="AlphaFoldDB" id="A0A1F6YJB2"/>
<keyword evidence="4 5" id="KW-0413">Isomerase</keyword>
<evidence type="ECO:0000313" key="8">
    <source>
        <dbReference type="EMBL" id="OGJ06454.1"/>
    </source>
</evidence>
<dbReference type="PANTHER" id="PTHR43811:SF19">
    <property type="entry name" value="39 KDA FK506-BINDING NUCLEAR PROTEIN"/>
    <property type="match status" value="1"/>
</dbReference>
<dbReference type="EC" id="5.2.1.8" evidence="6"/>
<dbReference type="GO" id="GO:0003755">
    <property type="term" value="F:peptidyl-prolyl cis-trans isomerase activity"/>
    <property type="evidence" value="ECO:0007669"/>
    <property type="project" value="UniProtKB-UniRule"/>
</dbReference>
<dbReference type="SUPFAM" id="SSF54534">
    <property type="entry name" value="FKBP-like"/>
    <property type="match status" value="1"/>
</dbReference>
<name>A0A1F6YJB2_9BACT</name>
<keyword evidence="3 5" id="KW-0697">Rotamase</keyword>
<comment type="caution">
    <text evidence="8">The sequence shown here is derived from an EMBL/GenBank/DDBJ whole genome shotgun (WGS) entry which is preliminary data.</text>
</comment>
<proteinExistence type="inferred from homology"/>
<dbReference type="Proteomes" id="UP000179274">
    <property type="component" value="Unassembled WGS sequence"/>
</dbReference>
<evidence type="ECO:0000259" key="7">
    <source>
        <dbReference type="PROSITE" id="PS50059"/>
    </source>
</evidence>
<gene>
    <name evidence="8" type="ORF">A2192_02485</name>
</gene>
<comment type="catalytic activity">
    <reaction evidence="1 5 6">
        <text>[protein]-peptidylproline (omega=180) = [protein]-peptidylproline (omega=0)</text>
        <dbReference type="Rhea" id="RHEA:16237"/>
        <dbReference type="Rhea" id="RHEA-COMP:10747"/>
        <dbReference type="Rhea" id="RHEA-COMP:10748"/>
        <dbReference type="ChEBI" id="CHEBI:83833"/>
        <dbReference type="ChEBI" id="CHEBI:83834"/>
        <dbReference type="EC" id="5.2.1.8"/>
    </reaction>
</comment>
<feature type="domain" description="PPIase FKBP-type" evidence="7">
    <location>
        <begin position="25"/>
        <end position="113"/>
    </location>
</feature>
<reference evidence="8 9" key="1">
    <citation type="journal article" date="2016" name="Nat. Commun.">
        <title>Thousands of microbial genomes shed light on interconnected biogeochemical processes in an aquifer system.</title>
        <authorList>
            <person name="Anantharaman K."/>
            <person name="Brown C.T."/>
            <person name="Hug L.A."/>
            <person name="Sharon I."/>
            <person name="Castelle C.J."/>
            <person name="Probst A.J."/>
            <person name="Thomas B.C."/>
            <person name="Singh A."/>
            <person name="Wilkins M.J."/>
            <person name="Karaoz U."/>
            <person name="Brodie E.L."/>
            <person name="Williams K.H."/>
            <person name="Hubbard S.S."/>
            <person name="Banfield J.F."/>
        </authorList>
    </citation>
    <scope>NUCLEOTIDE SEQUENCE [LARGE SCALE GENOMIC DNA]</scope>
</reference>
<accession>A0A1F6YJB2</accession>
<dbReference type="PROSITE" id="PS50059">
    <property type="entry name" value="FKBP_PPIASE"/>
    <property type="match status" value="1"/>
</dbReference>
<dbReference type="InterPro" id="IPR001179">
    <property type="entry name" value="PPIase_FKBP_dom"/>
</dbReference>
<comment type="similarity">
    <text evidence="2 6">Belongs to the FKBP-type PPIase family.</text>
</comment>
<dbReference type="EMBL" id="MFVW01000017">
    <property type="protein sequence ID" value="OGJ06454.1"/>
    <property type="molecule type" value="Genomic_DNA"/>
</dbReference>
<evidence type="ECO:0000256" key="4">
    <source>
        <dbReference type="ARBA" id="ARBA00023235"/>
    </source>
</evidence>
<sequence length="113" mass="12229">MINNPPDQLQIQDTLIGTGREVKTGDTIIIHYVGTLLNGQKFDSSYDRNQAFETQIGVGQLIKGWDLGIPGIKVGGKRKLIIPSDLAYGPQGAGDLIPPNSPLIFEVELMGIK</sequence>
<dbReference type="InterPro" id="IPR046357">
    <property type="entry name" value="PPIase_dom_sf"/>
</dbReference>
<evidence type="ECO:0000256" key="1">
    <source>
        <dbReference type="ARBA" id="ARBA00000971"/>
    </source>
</evidence>
<protein>
    <recommendedName>
        <fullName evidence="6">Peptidyl-prolyl cis-trans isomerase</fullName>
        <ecNumber evidence="6">5.2.1.8</ecNumber>
    </recommendedName>
</protein>
<evidence type="ECO:0000256" key="2">
    <source>
        <dbReference type="ARBA" id="ARBA00006577"/>
    </source>
</evidence>
<evidence type="ECO:0000256" key="5">
    <source>
        <dbReference type="PROSITE-ProRule" id="PRU00277"/>
    </source>
</evidence>
<dbReference type="Gene3D" id="3.10.50.40">
    <property type="match status" value="1"/>
</dbReference>